<dbReference type="InterPro" id="IPR004089">
    <property type="entry name" value="MCPsignal_dom"/>
</dbReference>
<evidence type="ECO:0000313" key="6">
    <source>
        <dbReference type="Proteomes" id="UP000544872"/>
    </source>
</evidence>
<feature type="domain" description="Methyl-accepting transducer" evidence="4">
    <location>
        <begin position="1"/>
        <end position="76"/>
    </location>
</feature>
<dbReference type="PANTHER" id="PTHR32089">
    <property type="entry name" value="METHYL-ACCEPTING CHEMOTAXIS PROTEIN MCPB"/>
    <property type="match status" value="1"/>
</dbReference>
<keyword evidence="1 3" id="KW-0807">Transducer</keyword>
<proteinExistence type="inferred from homology"/>
<dbReference type="Gene3D" id="3.30.450.20">
    <property type="entry name" value="PAS domain"/>
    <property type="match status" value="1"/>
</dbReference>
<comment type="similarity">
    <text evidence="2">Belongs to the methyl-accepting chemotaxis (MCP) protein family.</text>
</comment>
<sequence length="348" mass="37027">MSSPERIVALAEKVSSVTAAKMNTIHQITGSVRMLALNALIEANRAGQHGKGFAVVATEVKSISQAITDVAKELEQELAGSARDLSTLGRGLVDHVRGTRLADLALNMIEIIDRNLYERSCDVRWWATDAAVVDAIATPTAATARRASDRLAVILSSYTVYLDLWVIDASGTVIANGRPDRYPQAVGRSVAQGDIFRRALATRDGGEFVVGDIRTYDALAGSQAAVYATAIRENGETDGAPIGVLAVFFDWQPQAEAVVKGVRLSEEERARSRCLLLDSAGRVIAASDGKGILTETLRLDTQGAERGHLSAPDGTVTGFALTPGYETYDGLGWYGAIVQEPDPSLQGG</sequence>
<reference evidence="5 6" key="1">
    <citation type="submission" date="2020-08" db="EMBL/GenBank/DDBJ databases">
        <title>Genomic Encyclopedia of Type Strains, Phase IV (KMG-IV): sequencing the most valuable type-strain genomes for metagenomic binning, comparative biology and taxonomic classification.</title>
        <authorList>
            <person name="Goeker M."/>
        </authorList>
    </citation>
    <scope>NUCLEOTIDE SEQUENCE [LARGE SCALE GENOMIC DNA]</scope>
    <source>
        <strain evidence="5 6">DSM 11590</strain>
    </source>
</reference>
<name>A0A7W9ZHE3_NOVIT</name>
<dbReference type="GO" id="GO:0007165">
    <property type="term" value="P:signal transduction"/>
    <property type="evidence" value="ECO:0007669"/>
    <property type="project" value="UniProtKB-KW"/>
</dbReference>
<dbReference type="AlphaFoldDB" id="A0A7W9ZHE3"/>
<protein>
    <recommendedName>
        <fullName evidence="4">Methyl-accepting transducer domain-containing protein</fullName>
    </recommendedName>
</protein>
<dbReference type="Proteomes" id="UP000544872">
    <property type="component" value="Unassembled WGS sequence"/>
</dbReference>
<organism evidence="5 6">
    <name type="scientific">Novispirillum itersonii</name>
    <name type="common">Aquaspirillum itersonii</name>
    <dbReference type="NCBI Taxonomy" id="189"/>
    <lineage>
        <taxon>Bacteria</taxon>
        <taxon>Pseudomonadati</taxon>
        <taxon>Pseudomonadota</taxon>
        <taxon>Alphaproteobacteria</taxon>
        <taxon>Rhodospirillales</taxon>
        <taxon>Novispirillaceae</taxon>
        <taxon>Novispirillum</taxon>
    </lineage>
</organism>
<dbReference type="SUPFAM" id="SSF58104">
    <property type="entry name" value="Methyl-accepting chemotaxis protein (MCP) signaling domain"/>
    <property type="match status" value="1"/>
</dbReference>
<evidence type="ECO:0000256" key="1">
    <source>
        <dbReference type="ARBA" id="ARBA00023224"/>
    </source>
</evidence>
<dbReference type="EMBL" id="JACIIX010000011">
    <property type="protein sequence ID" value="MBB6211495.1"/>
    <property type="molecule type" value="Genomic_DNA"/>
</dbReference>
<dbReference type="InterPro" id="IPR004090">
    <property type="entry name" value="Chemotax_Me-accpt_rcpt"/>
</dbReference>
<accession>A0A7W9ZHE3</accession>
<dbReference type="PROSITE" id="PS50111">
    <property type="entry name" value="CHEMOTAXIS_TRANSDUC_2"/>
    <property type="match status" value="1"/>
</dbReference>
<evidence type="ECO:0000256" key="2">
    <source>
        <dbReference type="ARBA" id="ARBA00029447"/>
    </source>
</evidence>
<dbReference type="PRINTS" id="PR00260">
    <property type="entry name" value="CHEMTRNSDUCR"/>
</dbReference>
<comment type="caution">
    <text evidence="5">The sequence shown here is derived from an EMBL/GenBank/DDBJ whole genome shotgun (WGS) entry which is preliminary data.</text>
</comment>
<gene>
    <name evidence="5" type="ORF">FHS48_002934</name>
</gene>
<dbReference type="RefSeq" id="WP_184264304.1">
    <property type="nucleotide sequence ID" value="NZ_JACIIX010000011.1"/>
</dbReference>
<dbReference type="GO" id="GO:0016020">
    <property type="term" value="C:membrane"/>
    <property type="evidence" value="ECO:0007669"/>
    <property type="project" value="InterPro"/>
</dbReference>
<dbReference type="PANTHER" id="PTHR32089:SF112">
    <property type="entry name" value="LYSOZYME-LIKE PROTEIN-RELATED"/>
    <property type="match status" value="1"/>
</dbReference>
<dbReference type="GO" id="GO:0004888">
    <property type="term" value="F:transmembrane signaling receptor activity"/>
    <property type="evidence" value="ECO:0007669"/>
    <property type="project" value="InterPro"/>
</dbReference>
<dbReference type="Gene3D" id="1.10.287.950">
    <property type="entry name" value="Methyl-accepting chemotaxis protein"/>
    <property type="match status" value="1"/>
</dbReference>
<keyword evidence="6" id="KW-1185">Reference proteome</keyword>
<evidence type="ECO:0000313" key="5">
    <source>
        <dbReference type="EMBL" id="MBB6211495.1"/>
    </source>
</evidence>
<dbReference type="Pfam" id="PF00015">
    <property type="entry name" value="MCPsignal"/>
    <property type="match status" value="1"/>
</dbReference>
<dbReference type="GO" id="GO:0006935">
    <property type="term" value="P:chemotaxis"/>
    <property type="evidence" value="ECO:0007669"/>
    <property type="project" value="InterPro"/>
</dbReference>
<evidence type="ECO:0000256" key="3">
    <source>
        <dbReference type="PROSITE-ProRule" id="PRU00284"/>
    </source>
</evidence>
<evidence type="ECO:0000259" key="4">
    <source>
        <dbReference type="PROSITE" id="PS50111"/>
    </source>
</evidence>